<dbReference type="EMBL" id="PDSK01000117">
    <property type="protein sequence ID" value="PIE32128.1"/>
    <property type="molecule type" value="Genomic_DNA"/>
</dbReference>
<dbReference type="InterPro" id="IPR050498">
    <property type="entry name" value="Ycf3"/>
</dbReference>
<evidence type="ECO:0000256" key="2">
    <source>
        <dbReference type="ARBA" id="ARBA00022803"/>
    </source>
</evidence>
<keyword evidence="4" id="KW-0812">Transmembrane</keyword>
<dbReference type="SUPFAM" id="SSF48452">
    <property type="entry name" value="TPR-like"/>
    <property type="match status" value="1"/>
</dbReference>
<evidence type="ECO:0000256" key="4">
    <source>
        <dbReference type="SAM" id="Phobius"/>
    </source>
</evidence>
<gene>
    <name evidence="5" type="ORF">CSA56_16085</name>
</gene>
<evidence type="ECO:0000313" key="6">
    <source>
        <dbReference type="Proteomes" id="UP000230821"/>
    </source>
</evidence>
<feature type="repeat" description="TPR" evidence="3">
    <location>
        <begin position="136"/>
        <end position="169"/>
    </location>
</feature>
<keyword evidence="2 3" id="KW-0802">TPR repeat</keyword>
<organism evidence="5 6">
    <name type="scientific">candidate division KSB3 bacterium</name>
    <dbReference type="NCBI Taxonomy" id="2044937"/>
    <lineage>
        <taxon>Bacteria</taxon>
        <taxon>candidate division KSB3</taxon>
    </lineage>
</organism>
<dbReference type="PANTHER" id="PTHR44858">
    <property type="entry name" value="TETRATRICOPEPTIDE REPEAT PROTEIN 6"/>
    <property type="match status" value="1"/>
</dbReference>
<dbReference type="InterPro" id="IPR019734">
    <property type="entry name" value="TPR_rpt"/>
</dbReference>
<feature type="transmembrane region" description="Helical" evidence="4">
    <location>
        <begin position="6"/>
        <end position="26"/>
    </location>
</feature>
<keyword evidence="4" id="KW-0472">Membrane</keyword>
<feature type="repeat" description="TPR" evidence="3">
    <location>
        <begin position="68"/>
        <end position="101"/>
    </location>
</feature>
<dbReference type="Pfam" id="PF14559">
    <property type="entry name" value="TPR_19"/>
    <property type="match status" value="1"/>
</dbReference>
<accession>A0A2G6K8U6</accession>
<keyword evidence="1" id="KW-0677">Repeat</keyword>
<dbReference type="PROSITE" id="PS50293">
    <property type="entry name" value="TPR_REGION"/>
    <property type="match status" value="1"/>
</dbReference>
<proteinExistence type="predicted"/>
<dbReference type="Gene3D" id="1.25.40.10">
    <property type="entry name" value="Tetratricopeptide repeat domain"/>
    <property type="match status" value="1"/>
</dbReference>
<dbReference type="GO" id="GO:0046813">
    <property type="term" value="P:receptor-mediated virion attachment to host cell"/>
    <property type="evidence" value="ECO:0007669"/>
    <property type="project" value="TreeGrafter"/>
</dbReference>
<name>A0A2G6K8U6_9BACT</name>
<dbReference type="PROSITE" id="PS50005">
    <property type="entry name" value="TPR"/>
    <property type="match status" value="3"/>
</dbReference>
<evidence type="ECO:0000256" key="3">
    <source>
        <dbReference type="PROSITE-ProRule" id="PRU00339"/>
    </source>
</evidence>
<reference evidence="5 6" key="1">
    <citation type="submission" date="2017-10" db="EMBL/GenBank/DDBJ databases">
        <title>Novel microbial diversity and functional potential in the marine mammal oral microbiome.</title>
        <authorList>
            <person name="Dudek N.K."/>
            <person name="Sun C.L."/>
            <person name="Burstein D."/>
            <person name="Kantor R.S."/>
            <person name="Aliaga Goltsman D.S."/>
            <person name="Bik E.M."/>
            <person name="Thomas B.C."/>
            <person name="Banfield J.F."/>
            <person name="Relman D.A."/>
        </authorList>
    </citation>
    <scope>NUCLEOTIDE SEQUENCE [LARGE SCALE GENOMIC DNA]</scope>
    <source>
        <strain evidence="5">DOLJORAL78_47_16</strain>
    </source>
</reference>
<protein>
    <submittedName>
        <fullName evidence="5">Uncharacterized protein</fullName>
    </submittedName>
</protein>
<dbReference type="AlphaFoldDB" id="A0A2G6K8U6"/>
<feature type="repeat" description="TPR" evidence="3">
    <location>
        <begin position="102"/>
        <end position="135"/>
    </location>
</feature>
<dbReference type="SMART" id="SM00028">
    <property type="entry name" value="TPR"/>
    <property type="match status" value="4"/>
</dbReference>
<dbReference type="Pfam" id="PF13181">
    <property type="entry name" value="TPR_8"/>
    <property type="match status" value="1"/>
</dbReference>
<evidence type="ECO:0000256" key="1">
    <source>
        <dbReference type="ARBA" id="ARBA00022737"/>
    </source>
</evidence>
<dbReference type="Proteomes" id="UP000230821">
    <property type="component" value="Unassembled WGS sequence"/>
</dbReference>
<comment type="caution">
    <text evidence="5">The sequence shown here is derived from an EMBL/GenBank/DDBJ whole genome shotgun (WGS) entry which is preliminary data.</text>
</comment>
<dbReference type="GO" id="GO:0009279">
    <property type="term" value="C:cell outer membrane"/>
    <property type="evidence" value="ECO:0007669"/>
    <property type="project" value="TreeGrafter"/>
</dbReference>
<evidence type="ECO:0000313" key="5">
    <source>
        <dbReference type="EMBL" id="PIE32128.1"/>
    </source>
</evidence>
<dbReference type="PANTHER" id="PTHR44858:SF1">
    <property type="entry name" value="UDP-N-ACETYLGLUCOSAMINE--PEPTIDE N-ACETYLGLUCOSAMINYLTRANSFERASE SPINDLY-RELATED"/>
    <property type="match status" value="1"/>
</dbReference>
<keyword evidence="4" id="KW-1133">Transmembrane helix</keyword>
<sequence>MIPLFFVISVILIVGIIGGISGILWFRQHKRFLAMTHYNKGVSSLQAGDGEKAITEFTAALQRQHTHTGARYGLGLAYLKQQRYRESLPLLERAVKEMPRDAIALCNLGWAKLNTGKLDQAQHLLEKALQVNPALKEVYFTLGSVYKDRGDRELATNYYRQALQIDAGYSHAQKALEELSQIQYETPVDMGLIRKAMQHFDHQDTEFMIRL</sequence>
<dbReference type="InterPro" id="IPR011990">
    <property type="entry name" value="TPR-like_helical_dom_sf"/>
</dbReference>